<evidence type="ECO:0000256" key="4">
    <source>
        <dbReference type="ARBA" id="ARBA00022618"/>
    </source>
</evidence>
<evidence type="ECO:0000256" key="14">
    <source>
        <dbReference type="ARBA" id="ARBA00023306"/>
    </source>
</evidence>
<keyword evidence="4 16" id="KW-0132">Cell division</keyword>
<dbReference type="SUPFAM" id="SSF56601">
    <property type="entry name" value="beta-lactamase/transpeptidase-like"/>
    <property type="match status" value="1"/>
</dbReference>
<evidence type="ECO:0000259" key="18">
    <source>
        <dbReference type="Pfam" id="PF03717"/>
    </source>
</evidence>
<dbReference type="Pfam" id="PF03717">
    <property type="entry name" value="PBP_dimer"/>
    <property type="match status" value="1"/>
</dbReference>
<dbReference type="Gene3D" id="3.90.1310.10">
    <property type="entry name" value="Penicillin-binding protein 2a (Domain 2)"/>
    <property type="match status" value="1"/>
</dbReference>
<dbReference type="Gene3D" id="1.10.150.770">
    <property type="match status" value="1"/>
</dbReference>
<keyword evidence="3 16" id="KW-0997">Cell inner membrane</keyword>
<dbReference type="InterPro" id="IPR012338">
    <property type="entry name" value="Beta-lactam/transpept-like"/>
</dbReference>
<organism evidence="19 20">
    <name type="scientific">Roseateles paludis</name>
    <dbReference type="NCBI Taxonomy" id="3145238"/>
    <lineage>
        <taxon>Bacteria</taxon>
        <taxon>Pseudomonadati</taxon>
        <taxon>Pseudomonadota</taxon>
        <taxon>Betaproteobacteria</taxon>
        <taxon>Burkholderiales</taxon>
        <taxon>Sphaerotilaceae</taxon>
        <taxon>Roseateles</taxon>
    </lineage>
</organism>
<feature type="transmembrane region" description="Helical" evidence="16">
    <location>
        <begin position="36"/>
        <end position="55"/>
    </location>
</feature>
<keyword evidence="11 16" id="KW-1133">Transmembrane helix</keyword>
<evidence type="ECO:0000256" key="16">
    <source>
        <dbReference type="HAMAP-Rule" id="MF_02080"/>
    </source>
</evidence>
<keyword evidence="13 16" id="KW-0717">Septation</keyword>
<evidence type="ECO:0000256" key="5">
    <source>
        <dbReference type="ARBA" id="ARBA00022645"/>
    </source>
</evidence>
<name>A0ABV0G2D1_9BURK</name>
<dbReference type="SUPFAM" id="SSF56519">
    <property type="entry name" value="Penicillin binding protein dimerisation domain"/>
    <property type="match status" value="1"/>
</dbReference>
<evidence type="ECO:0000256" key="2">
    <source>
        <dbReference type="ARBA" id="ARBA00022475"/>
    </source>
</evidence>
<dbReference type="Pfam" id="PF00905">
    <property type="entry name" value="Transpeptidase"/>
    <property type="match status" value="1"/>
</dbReference>
<evidence type="ECO:0000256" key="12">
    <source>
        <dbReference type="ARBA" id="ARBA00023136"/>
    </source>
</evidence>
<evidence type="ECO:0000256" key="1">
    <source>
        <dbReference type="ARBA" id="ARBA00004370"/>
    </source>
</evidence>
<comment type="catalytic activity">
    <reaction evidence="16">
        <text>Preferential cleavage: (Ac)2-L-Lys-D-Ala-|-D-Ala. Also transpeptidation of peptidyl-alanyl moieties that are N-acyl substituents of D-alanine.</text>
        <dbReference type="EC" id="3.4.16.4"/>
    </reaction>
</comment>
<keyword evidence="10 16" id="KW-0573">Peptidoglycan synthesis</keyword>
<dbReference type="Proteomes" id="UP001495147">
    <property type="component" value="Unassembled WGS sequence"/>
</dbReference>
<evidence type="ECO:0000313" key="20">
    <source>
        <dbReference type="Proteomes" id="UP001495147"/>
    </source>
</evidence>
<accession>A0ABV0G2D1</accession>
<evidence type="ECO:0000259" key="17">
    <source>
        <dbReference type="Pfam" id="PF00905"/>
    </source>
</evidence>
<dbReference type="InterPro" id="IPR037532">
    <property type="entry name" value="FtsI_transpept"/>
</dbReference>
<evidence type="ECO:0000256" key="3">
    <source>
        <dbReference type="ARBA" id="ARBA00022519"/>
    </source>
</evidence>
<dbReference type="EMBL" id="JBDPZD010000002">
    <property type="protein sequence ID" value="MEO3691888.1"/>
    <property type="molecule type" value="Genomic_DNA"/>
</dbReference>
<dbReference type="InterPro" id="IPR036138">
    <property type="entry name" value="PBP_dimer_sf"/>
</dbReference>
<feature type="domain" description="Penicillin-binding protein transpeptidase" evidence="17">
    <location>
        <begin position="264"/>
        <end position="561"/>
    </location>
</feature>
<keyword evidence="5 16" id="KW-0121">Carboxypeptidase</keyword>
<dbReference type="EC" id="3.4.16.4" evidence="16"/>
<evidence type="ECO:0000256" key="15">
    <source>
        <dbReference type="ARBA" id="ARBA00023316"/>
    </source>
</evidence>
<comment type="pathway">
    <text evidence="16">Cell wall biogenesis; peptidoglycan biosynthesis.</text>
</comment>
<comment type="function">
    <text evidence="16">Catalyzes cross-linking of the peptidoglycan cell wall at the division septum.</text>
</comment>
<feature type="domain" description="Penicillin-binding protein dimerisation" evidence="18">
    <location>
        <begin position="77"/>
        <end position="223"/>
    </location>
</feature>
<evidence type="ECO:0000256" key="13">
    <source>
        <dbReference type="ARBA" id="ARBA00023210"/>
    </source>
</evidence>
<sequence length="592" mass="64396">MSAAPKPSKGGASARGVSYATSPLLASKTPPWRSRFLVALVGLAFAGLLGRAVWLQVIHKDFIQKQGEARYAHTLELPASRGRIVDRSGQVLASSVAVPSIWAFPKEVDTDPEKRAALADALGMSRSELDAKLNPEGRFVWLKRLADDETANRVKALRVKGVYQDREYRRKYPEGEAAAHVVGFTNIEDRGQEGIELAFQTELQGRAGSRSVVRDRLGRVVEDIGELVPAANGHDVDLSIDAKVQFFAYQRVRDAVLEHKAKAGSVVVLDVQTGEVLALANYPSYDPGSRTNLTGEQLRNRAMTDVFEPGSTMKPFVAALALETHRVTPETIVDTGNGKFPYQGAVISDTKPHGAISVRQVIQMSSNIGVTKLAMQMQAREMHEMFTSIGLGQRPQVNFPGAVTGRLRPYKSWRPIEQATMSYGYGLSASLFQLARAYTTFARDGEVIPVTLQRRQEPDPVHGIRVFSPSVARELRQMLQMAAGPGGTAPDAMVPGYSVGGKSGTAHKQVGKTYVNKYRSWFVGISPIDKPRIVVAVMVDEPSTGVYYGGKVAGPVFSQVVAQTLRLMQVPPDLDVKSQIVASKAPAVEESF</sequence>
<dbReference type="InterPro" id="IPR001460">
    <property type="entry name" value="PCN-bd_Tpept"/>
</dbReference>
<keyword evidence="20" id="KW-1185">Reference proteome</keyword>
<keyword evidence="12 16" id="KW-0472">Membrane</keyword>
<dbReference type="InterPro" id="IPR005311">
    <property type="entry name" value="PBP_dimer"/>
</dbReference>
<dbReference type="RefSeq" id="WP_347704697.1">
    <property type="nucleotide sequence ID" value="NZ_JBDPZD010000002.1"/>
</dbReference>
<evidence type="ECO:0000256" key="6">
    <source>
        <dbReference type="ARBA" id="ARBA00022670"/>
    </source>
</evidence>
<keyword evidence="8 16" id="KW-0378">Hydrolase</keyword>
<keyword evidence="7 16" id="KW-0812">Transmembrane</keyword>
<dbReference type="InterPro" id="IPR050515">
    <property type="entry name" value="Beta-lactam/transpept"/>
</dbReference>
<comment type="subcellular location">
    <subcellularLocation>
        <location evidence="16">Cell inner membrane</location>
        <topology evidence="16">Single-pass membrane protein</topology>
    </subcellularLocation>
    <subcellularLocation>
        <location evidence="1">Membrane</location>
    </subcellularLocation>
</comment>
<dbReference type="PANTHER" id="PTHR30627">
    <property type="entry name" value="PEPTIDOGLYCAN D,D-TRANSPEPTIDASE"/>
    <property type="match status" value="1"/>
</dbReference>
<protein>
    <recommendedName>
        <fullName evidence="16">Peptidoglycan D,D-transpeptidase FtsI</fullName>
        <ecNumber evidence="16">3.4.16.4</ecNumber>
    </recommendedName>
    <alternativeName>
        <fullName evidence="16">Penicillin-binding protein 3</fullName>
        <shortName evidence="16">PBP-3</shortName>
    </alternativeName>
</protein>
<evidence type="ECO:0000313" key="19">
    <source>
        <dbReference type="EMBL" id="MEO3691888.1"/>
    </source>
</evidence>
<comment type="similarity">
    <text evidence="16">Belongs to the transpeptidase family. FtsI subfamily.</text>
</comment>
<evidence type="ECO:0000256" key="11">
    <source>
        <dbReference type="ARBA" id="ARBA00022989"/>
    </source>
</evidence>
<proteinExistence type="inferred from homology"/>
<reference evidence="19 20" key="1">
    <citation type="submission" date="2024-05" db="EMBL/GenBank/DDBJ databases">
        <title>Roseateles sp. DJS-2-20 16S ribosomal RNA gene Genome sequencing and assembly.</title>
        <authorList>
            <person name="Woo H."/>
        </authorList>
    </citation>
    <scope>NUCLEOTIDE SEQUENCE [LARGE SCALE GENOMIC DNA]</scope>
    <source>
        <strain evidence="19 20">DJS-2-20</strain>
    </source>
</reference>
<gene>
    <name evidence="16" type="primary">ftsI</name>
    <name evidence="19" type="ORF">ABDJ85_10435</name>
</gene>
<keyword evidence="2 16" id="KW-1003">Cell membrane</keyword>
<keyword evidence="9 16" id="KW-0133">Cell shape</keyword>
<keyword evidence="15 16" id="KW-0961">Cell wall biogenesis/degradation</keyword>
<dbReference type="Gene3D" id="3.30.450.330">
    <property type="match status" value="1"/>
</dbReference>
<comment type="caution">
    <text evidence="19">The sequence shown here is derived from an EMBL/GenBank/DDBJ whole genome shotgun (WGS) entry which is preliminary data.</text>
</comment>
<dbReference type="Gene3D" id="3.40.710.10">
    <property type="entry name" value="DD-peptidase/beta-lactamase superfamily"/>
    <property type="match status" value="1"/>
</dbReference>
<evidence type="ECO:0000256" key="9">
    <source>
        <dbReference type="ARBA" id="ARBA00022960"/>
    </source>
</evidence>
<keyword evidence="14 16" id="KW-0131">Cell cycle</keyword>
<feature type="active site" description="Acyl-ester intermediate" evidence="16">
    <location>
        <position position="311"/>
    </location>
</feature>
<evidence type="ECO:0000256" key="7">
    <source>
        <dbReference type="ARBA" id="ARBA00022692"/>
    </source>
</evidence>
<keyword evidence="6 16" id="KW-0645">Protease</keyword>
<evidence type="ECO:0000256" key="10">
    <source>
        <dbReference type="ARBA" id="ARBA00022984"/>
    </source>
</evidence>
<evidence type="ECO:0000256" key="8">
    <source>
        <dbReference type="ARBA" id="ARBA00022801"/>
    </source>
</evidence>
<dbReference type="PANTHER" id="PTHR30627:SF1">
    <property type="entry name" value="PEPTIDOGLYCAN D,D-TRANSPEPTIDASE FTSI"/>
    <property type="match status" value="1"/>
</dbReference>
<dbReference type="HAMAP" id="MF_02080">
    <property type="entry name" value="FtsI_transpept"/>
    <property type="match status" value="1"/>
</dbReference>